<feature type="transmembrane region" description="Helical" evidence="19">
    <location>
        <begin position="306"/>
        <end position="326"/>
    </location>
</feature>
<dbReference type="GO" id="GO:0006488">
    <property type="term" value="P:dolichol-linked oligosaccharide biosynthetic process"/>
    <property type="evidence" value="ECO:0007669"/>
    <property type="project" value="InterPro"/>
</dbReference>
<evidence type="ECO:0000256" key="15">
    <source>
        <dbReference type="ARBA" id="ARBA00029567"/>
    </source>
</evidence>
<evidence type="ECO:0000256" key="8">
    <source>
        <dbReference type="ARBA" id="ARBA00022679"/>
    </source>
</evidence>
<feature type="chain" id="PRO_5041977962" description="UDP-N-acetylglucosamine--dolichyl-phosphate N-acetylglucosaminephosphotransferase" evidence="20">
    <location>
        <begin position="19"/>
        <end position="436"/>
    </location>
</feature>
<dbReference type="GO" id="GO:0003975">
    <property type="term" value="F:UDP-N-acetylglucosamine-dolichyl-phosphate N-acetylglucosaminephosphotransferase activity"/>
    <property type="evidence" value="ECO:0007669"/>
    <property type="project" value="UniProtKB-EC"/>
</dbReference>
<evidence type="ECO:0000256" key="14">
    <source>
        <dbReference type="ARBA" id="ARBA00023136"/>
    </source>
</evidence>
<feature type="transmembrane region" description="Helical" evidence="19">
    <location>
        <begin position="28"/>
        <end position="45"/>
    </location>
</feature>
<feature type="transmembrane region" description="Helical" evidence="19">
    <location>
        <begin position="194"/>
        <end position="213"/>
    </location>
</feature>
<proteinExistence type="inferred from homology"/>
<protein>
    <recommendedName>
        <fullName evidence="6">UDP-N-acetylglucosamine--dolichyl-phosphate N-acetylglucosaminephosphotransferase</fullName>
        <ecNumber evidence="5">2.7.8.15</ecNumber>
    </recommendedName>
    <alternativeName>
        <fullName evidence="15">GlcNAc-1-P transferase</fullName>
    </alternativeName>
    <alternativeName>
        <fullName evidence="16">N-acetylglucosamine-1-phosphate transferase</fullName>
    </alternativeName>
</protein>
<keyword evidence="7" id="KW-0328">Glycosyltransferase</keyword>
<evidence type="ECO:0000256" key="13">
    <source>
        <dbReference type="ARBA" id="ARBA00022989"/>
    </source>
</evidence>
<comment type="subcellular location">
    <subcellularLocation>
        <location evidence="2">Endoplasmic reticulum membrane</location>
        <topology evidence="2">Multi-pass membrane protein</topology>
    </subcellularLocation>
</comment>
<keyword evidence="8 21" id="KW-0808">Transferase</keyword>
<feature type="transmembrane region" description="Helical" evidence="19">
    <location>
        <begin position="220"/>
        <end position="239"/>
    </location>
</feature>
<dbReference type="InterPro" id="IPR000715">
    <property type="entry name" value="Glycosyl_transferase_4"/>
</dbReference>
<dbReference type="PANTHER" id="PTHR10571:SF0">
    <property type="entry name" value="UDP-N-ACETYLGLUCOSAMINE--DOLICHYL-PHOSPHATE N-ACETYLGLUCOSAMINEPHOSPHOTRANSFERASE"/>
    <property type="match status" value="1"/>
</dbReference>
<keyword evidence="11" id="KW-0256">Endoplasmic reticulum</keyword>
<comment type="catalytic activity">
    <reaction evidence="18">
        <text>a di-trans,poly-cis-dolichyl phosphate + UDP-N-acetyl-alpha-D-glucosamine = an N-acetyl-alpha-D-glucosaminyl-diphospho-di-trans,poly-cis-dolichol + UMP</text>
        <dbReference type="Rhea" id="RHEA:13289"/>
        <dbReference type="Rhea" id="RHEA-COMP:19498"/>
        <dbReference type="Rhea" id="RHEA-COMP:19507"/>
        <dbReference type="ChEBI" id="CHEBI:57683"/>
        <dbReference type="ChEBI" id="CHEBI:57705"/>
        <dbReference type="ChEBI" id="CHEBI:57865"/>
        <dbReference type="ChEBI" id="CHEBI:58427"/>
        <dbReference type="EC" id="2.7.8.15"/>
    </reaction>
    <physiologicalReaction direction="left-to-right" evidence="18">
        <dbReference type="Rhea" id="RHEA:13290"/>
    </physiologicalReaction>
</comment>
<evidence type="ECO:0000256" key="6">
    <source>
        <dbReference type="ARBA" id="ARBA00017659"/>
    </source>
</evidence>
<evidence type="ECO:0000256" key="7">
    <source>
        <dbReference type="ARBA" id="ARBA00022676"/>
    </source>
</evidence>
<feature type="transmembrane region" description="Helical" evidence="19">
    <location>
        <begin position="120"/>
        <end position="139"/>
    </location>
</feature>
<dbReference type="GO" id="GO:0005789">
    <property type="term" value="C:endoplasmic reticulum membrane"/>
    <property type="evidence" value="ECO:0007669"/>
    <property type="project" value="UniProtKB-SubCell"/>
</dbReference>
<evidence type="ECO:0000256" key="12">
    <source>
        <dbReference type="ARBA" id="ARBA00022842"/>
    </source>
</evidence>
<feature type="transmembrane region" description="Helical" evidence="19">
    <location>
        <begin position="412"/>
        <end position="431"/>
    </location>
</feature>
<evidence type="ECO:0000256" key="11">
    <source>
        <dbReference type="ARBA" id="ARBA00022824"/>
    </source>
</evidence>
<comment type="similarity">
    <text evidence="4">Belongs to the glycosyltransferase 4 family.</text>
</comment>
<evidence type="ECO:0000313" key="22">
    <source>
        <dbReference type="Proteomes" id="UP001209540"/>
    </source>
</evidence>
<evidence type="ECO:0000256" key="16">
    <source>
        <dbReference type="ARBA" id="ARBA00033238"/>
    </source>
</evidence>
<keyword evidence="9 19" id="KW-0812">Transmembrane</keyword>
<evidence type="ECO:0000313" key="21">
    <source>
        <dbReference type="EMBL" id="KAI9278911.1"/>
    </source>
</evidence>
<feature type="transmembrane region" description="Helical" evidence="19">
    <location>
        <begin position="360"/>
        <end position="377"/>
    </location>
</feature>
<evidence type="ECO:0000256" key="1">
    <source>
        <dbReference type="ARBA" id="ARBA00001946"/>
    </source>
</evidence>
<sequence length="436" mass="49512">MGKSIWVASLIVVAFGLAINVPLPDTVYVSISFAILAGVVTWKTLPRLAMTFVNARVSGVDVLKPDRPVIPEAMGFPTAVVYLIAMFCFIPFPFIDWFDGQARLVHEDNPMIGTFPYHKLGQILSAILAIQSMVLLGFADDILDVRWRYKVWFPAVASIPLLIFYYTNFGVTYVVLPLQLRPYVGDLVDLGPFYYLYMVMLVIFCTHTINILAGINGIEAGQSLIIALSVIINDLLFMFNNPDRESLEAHLFSLYFMLPFAGVTFALLTQNWFPARVFVGDTYCYFAGITFAVVGILGHFSKTLVLFFIPQIFNFLYSCPQLFRFVDCPRHRMPRLDSETKKLRCSTVIIKPNNSIRGKLGYLFLKFLYLLGLLKVFKRGENGRILECNNLTIINLVLARFGPMSEVHTTRMIMGIQVLSSLFAFFIRYKLVQYVY</sequence>
<keyword evidence="20" id="KW-0732">Signal</keyword>
<comment type="function">
    <text evidence="17">UDP-N-acetylglucosamine--dolichyl-phosphate N-acetylglucosaminephosphotransferase that operates in the biosynthetic pathway of dolichol-linked oligosaccharides, the glycan precursors employed in protein asparagine (N)-glycosylation. The assembly of dolichol-linked oligosaccharides begins on the cytosolic side of the endoplasmic reticulum membrane and finishes in its lumen. The sequential addition of sugars to dolichol pyrophosphate produces dolichol-linked oligosaccharides containing fourteen sugars, including two GlcNAcs, nine mannoses and three glucoses. Once assembled, the oligosaccharide is transferred from the lipid to nascent proteins by oligosaccharyltransferases. Catalyzes the initial step of dolichol-linked oligosaccharide biosynthesis, transfering GlcNAc-1-P from cytosolic UDP-GlcNAc onto the carrier lipid dolichyl phosphate (P-dolichol), yielding GlcNAc-P-P-dolichol embedded in the cytoplasmic leaflet of the endoplasmic reticulum membrane.</text>
</comment>
<feature type="transmembrane region" description="Helical" evidence="19">
    <location>
        <begin position="282"/>
        <end position="300"/>
    </location>
</feature>
<name>A0AAD5PK98_9FUNG</name>
<reference evidence="21" key="2">
    <citation type="submission" date="2023-02" db="EMBL/GenBank/DDBJ databases">
        <authorList>
            <consortium name="DOE Joint Genome Institute"/>
            <person name="Mondo S.J."/>
            <person name="Chang Y."/>
            <person name="Wang Y."/>
            <person name="Ahrendt S."/>
            <person name="Andreopoulos W."/>
            <person name="Barry K."/>
            <person name="Beard J."/>
            <person name="Benny G.L."/>
            <person name="Blankenship S."/>
            <person name="Bonito G."/>
            <person name="Cuomo C."/>
            <person name="Desiro A."/>
            <person name="Gervers K.A."/>
            <person name="Hundley H."/>
            <person name="Kuo A."/>
            <person name="LaButti K."/>
            <person name="Lang B.F."/>
            <person name="Lipzen A."/>
            <person name="O'Donnell K."/>
            <person name="Pangilinan J."/>
            <person name="Reynolds N."/>
            <person name="Sandor L."/>
            <person name="Smith M.W."/>
            <person name="Tsang A."/>
            <person name="Grigoriev I.V."/>
            <person name="Stajich J.E."/>
            <person name="Spatafora J.W."/>
        </authorList>
    </citation>
    <scope>NUCLEOTIDE SEQUENCE</scope>
    <source>
        <strain evidence="21">RSA 2281</strain>
    </source>
</reference>
<dbReference type="Proteomes" id="UP001209540">
    <property type="component" value="Unassembled WGS sequence"/>
</dbReference>
<dbReference type="Pfam" id="PF00953">
    <property type="entry name" value="Glycos_transf_4"/>
    <property type="match status" value="1"/>
</dbReference>
<evidence type="ECO:0000256" key="18">
    <source>
        <dbReference type="ARBA" id="ARBA00045078"/>
    </source>
</evidence>
<gene>
    <name evidence="21" type="ORF">BDA99DRAFT_429400</name>
</gene>
<dbReference type="AlphaFoldDB" id="A0AAD5PK98"/>
<dbReference type="GO" id="GO:0046872">
    <property type="term" value="F:metal ion binding"/>
    <property type="evidence" value="ECO:0007669"/>
    <property type="project" value="UniProtKB-KW"/>
</dbReference>
<keyword evidence="10" id="KW-0479">Metal-binding</keyword>
<dbReference type="GO" id="GO:0016757">
    <property type="term" value="F:glycosyltransferase activity"/>
    <property type="evidence" value="ECO:0007669"/>
    <property type="project" value="UniProtKB-KW"/>
</dbReference>
<dbReference type="EC" id="2.7.8.15" evidence="5"/>
<organism evidence="21 22">
    <name type="scientific">Phascolomyces articulosus</name>
    <dbReference type="NCBI Taxonomy" id="60185"/>
    <lineage>
        <taxon>Eukaryota</taxon>
        <taxon>Fungi</taxon>
        <taxon>Fungi incertae sedis</taxon>
        <taxon>Mucoromycota</taxon>
        <taxon>Mucoromycotina</taxon>
        <taxon>Mucoromycetes</taxon>
        <taxon>Mucorales</taxon>
        <taxon>Lichtheimiaceae</taxon>
        <taxon>Phascolomyces</taxon>
    </lineage>
</organism>
<reference evidence="21" key="1">
    <citation type="journal article" date="2022" name="IScience">
        <title>Evolution of zygomycete secretomes and the origins of terrestrial fungal ecologies.</title>
        <authorList>
            <person name="Chang Y."/>
            <person name="Wang Y."/>
            <person name="Mondo S."/>
            <person name="Ahrendt S."/>
            <person name="Andreopoulos W."/>
            <person name="Barry K."/>
            <person name="Beard J."/>
            <person name="Benny G.L."/>
            <person name="Blankenship S."/>
            <person name="Bonito G."/>
            <person name="Cuomo C."/>
            <person name="Desiro A."/>
            <person name="Gervers K.A."/>
            <person name="Hundley H."/>
            <person name="Kuo A."/>
            <person name="LaButti K."/>
            <person name="Lang B.F."/>
            <person name="Lipzen A."/>
            <person name="O'Donnell K."/>
            <person name="Pangilinan J."/>
            <person name="Reynolds N."/>
            <person name="Sandor L."/>
            <person name="Smith M.E."/>
            <person name="Tsang A."/>
            <person name="Grigoriev I.V."/>
            <person name="Stajich J.E."/>
            <person name="Spatafora J.W."/>
        </authorList>
    </citation>
    <scope>NUCLEOTIDE SEQUENCE</scope>
    <source>
        <strain evidence="21">RSA 2281</strain>
    </source>
</reference>
<feature type="transmembrane region" description="Helical" evidence="19">
    <location>
        <begin position="73"/>
        <end position="95"/>
    </location>
</feature>
<feature type="signal peptide" evidence="20">
    <location>
        <begin position="1"/>
        <end position="18"/>
    </location>
</feature>
<dbReference type="EMBL" id="JAIXMP010000001">
    <property type="protein sequence ID" value="KAI9278911.1"/>
    <property type="molecule type" value="Genomic_DNA"/>
</dbReference>
<evidence type="ECO:0000256" key="2">
    <source>
        <dbReference type="ARBA" id="ARBA00004477"/>
    </source>
</evidence>
<evidence type="ECO:0000256" key="17">
    <source>
        <dbReference type="ARBA" id="ARBA00044717"/>
    </source>
</evidence>
<evidence type="ECO:0000256" key="9">
    <source>
        <dbReference type="ARBA" id="ARBA00022692"/>
    </source>
</evidence>
<keyword evidence="13 19" id="KW-1133">Transmembrane helix</keyword>
<accession>A0AAD5PK98</accession>
<dbReference type="InterPro" id="IPR033895">
    <property type="entry name" value="GPT"/>
</dbReference>
<evidence type="ECO:0000256" key="5">
    <source>
        <dbReference type="ARBA" id="ARBA00013225"/>
    </source>
</evidence>
<keyword evidence="12" id="KW-0460">Magnesium</keyword>
<evidence type="ECO:0000256" key="19">
    <source>
        <dbReference type="SAM" id="Phobius"/>
    </source>
</evidence>
<keyword evidence="14 19" id="KW-0472">Membrane</keyword>
<dbReference type="PANTHER" id="PTHR10571">
    <property type="entry name" value="UDP-N-ACETYLGLUCOSAMINE--DOLICHYL-PHOSPHATE N-ACETYLGLUCOSAMINEPHOSPHOTRANSFERASE"/>
    <property type="match status" value="1"/>
</dbReference>
<keyword evidence="22" id="KW-1185">Reference proteome</keyword>
<feature type="transmembrane region" description="Helical" evidence="19">
    <location>
        <begin position="251"/>
        <end position="270"/>
    </location>
</feature>
<comment type="pathway">
    <text evidence="3">Protein modification; protein glycosylation.</text>
</comment>
<evidence type="ECO:0000256" key="4">
    <source>
        <dbReference type="ARBA" id="ARBA00009317"/>
    </source>
</evidence>
<comment type="caution">
    <text evidence="21">The sequence shown here is derived from an EMBL/GenBank/DDBJ whole genome shotgun (WGS) entry which is preliminary data.</text>
</comment>
<comment type="cofactor">
    <cofactor evidence="1">
        <name>Mg(2+)</name>
        <dbReference type="ChEBI" id="CHEBI:18420"/>
    </cofactor>
</comment>
<evidence type="ECO:0000256" key="3">
    <source>
        <dbReference type="ARBA" id="ARBA00004922"/>
    </source>
</evidence>
<dbReference type="CDD" id="cd06855">
    <property type="entry name" value="GT_GPT_euk"/>
    <property type="match status" value="1"/>
</dbReference>
<evidence type="ECO:0000256" key="10">
    <source>
        <dbReference type="ARBA" id="ARBA00022723"/>
    </source>
</evidence>
<evidence type="ECO:0000256" key="20">
    <source>
        <dbReference type="SAM" id="SignalP"/>
    </source>
</evidence>
<feature type="transmembrane region" description="Helical" evidence="19">
    <location>
        <begin position="151"/>
        <end position="174"/>
    </location>
</feature>